<feature type="non-terminal residue" evidence="2">
    <location>
        <position position="163"/>
    </location>
</feature>
<keyword evidence="3" id="KW-1185">Reference proteome</keyword>
<accession>D8PLD1</accession>
<dbReference type="HOGENOM" id="CLU_1631112_0_0_1"/>
<evidence type="ECO:0000256" key="1">
    <source>
        <dbReference type="SAM" id="MobiDB-lite"/>
    </source>
</evidence>
<gene>
    <name evidence="2" type="ORF">SCHCODRAFT_83969</name>
</gene>
<dbReference type="EMBL" id="GL377302">
    <property type="protein sequence ID" value="EFJ02008.1"/>
    <property type="molecule type" value="Genomic_DNA"/>
</dbReference>
<feature type="compositionally biased region" description="Polar residues" evidence="1">
    <location>
        <begin position="1"/>
        <end position="11"/>
    </location>
</feature>
<dbReference type="Proteomes" id="UP000007431">
    <property type="component" value="Unassembled WGS sequence"/>
</dbReference>
<name>D8PLD1_SCHCM</name>
<reference evidence="2 3" key="1">
    <citation type="journal article" date="2010" name="Nat. Biotechnol.">
        <title>Genome sequence of the model mushroom Schizophyllum commune.</title>
        <authorList>
            <person name="Ohm R.A."/>
            <person name="de Jong J.F."/>
            <person name="Lugones L.G."/>
            <person name="Aerts A."/>
            <person name="Kothe E."/>
            <person name="Stajich J.E."/>
            <person name="de Vries R.P."/>
            <person name="Record E."/>
            <person name="Levasseur A."/>
            <person name="Baker S.E."/>
            <person name="Bartholomew K.A."/>
            <person name="Coutinho P.M."/>
            <person name="Erdmann S."/>
            <person name="Fowler T.J."/>
            <person name="Gathman A.C."/>
            <person name="Lombard V."/>
            <person name="Henrissat B."/>
            <person name="Knabe N."/>
            <person name="Kuees U."/>
            <person name="Lilly W.W."/>
            <person name="Lindquist E."/>
            <person name="Lucas S."/>
            <person name="Magnuson J.K."/>
            <person name="Piumi F."/>
            <person name="Raudaskoski M."/>
            <person name="Salamov A."/>
            <person name="Schmutz J."/>
            <person name="Schwarze F.W.M.R."/>
            <person name="vanKuyk P.A."/>
            <person name="Horton J.S."/>
            <person name="Grigoriev I.V."/>
            <person name="Woesten H.A.B."/>
        </authorList>
    </citation>
    <scope>NUCLEOTIDE SEQUENCE [LARGE SCALE GENOMIC DNA]</scope>
    <source>
        <strain evidence="3">H4-8 / FGSC 9210</strain>
    </source>
</reference>
<proteinExistence type="predicted"/>
<feature type="region of interest" description="Disordered" evidence="1">
    <location>
        <begin position="1"/>
        <end position="33"/>
    </location>
</feature>
<protein>
    <submittedName>
        <fullName evidence="2">Expressed protein</fullName>
    </submittedName>
</protein>
<sequence>MQSDVQVQSESYAHERRRDPHKRPNVRQTRNTEGNVVLASHNHLRHYATTSALLKLLRRLLVVRNPGLSDFPLGTTTSPALLIHPSAVFAFFSVTELATSLNVVWCVGRFSCGRREGVGDGGGLGFAGLEAFDVFAVDLFGEAGGAARWRVTRVEVVDVVLGS</sequence>
<dbReference type="AlphaFoldDB" id="D8PLD1"/>
<organism evidence="3">
    <name type="scientific">Schizophyllum commune (strain H4-8 / FGSC 9210)</name>
    <name type="common">Split gill fungus</name>
    <dbReference type="NCBI Taxonomy" id="578458"/>
    <lineage>
        <taxon>Eukaryota</taxon>
        <taxon>Fungi</taxon>
        <taxon>Dikarya</taxon>
        <taxon>Basidiomycota</taxon>
        <taxon>Agaricomycotina</taxon>
        <taxon>Agaricomycetes</taxon>
        <taxon>Agaricomycetidae</taxon>
        <taxon>Agaricales</taxon>
        <taxon>Schizophyllaceae</taxon>
        <taxon>Schizophyllum</taxon>
    </lineage>
</organism>
<dbReference type="InParanoid" id="D8PLD1"/>
<evidence type="ECO:0000313" key="3">
    <source>
        <dbReference type="Proteomes" id="UP000007431"/>
    </source>
</evidence>
<evidence type="ECO:0000313" key="2">
    <source>
        <dbReference type="EMBL" id="EFJ02008.1"/>
    </source>
</evidence>